<gene>
    <name evidence="5" type="ORF">Agub_g13093</name>
</gene>
<evidence type="ECO:0000313" key="5">
    <source>
        <dbReference type="EMBL" id="GFR50818.1"/>
    </source>
</evidence>
<protein>
    <recommendedName>
        <fullName evidence="7">Protein-tyrosine-phosphatase</fullName>
    </recommendedName>
</protein>
<dbReference type="GO" id="GO:0005737">
    <property type="term" value="C:cytoplasm"/>
    <property type="evidence" value="ECO:0007669"/>
    <property type="project" value="TreeGrafter"/>
</dbReference>
<dbReference type="InterPro" id="IPR000340">
    <property type="entry name" value="Dual-sp_phosphatase_cat-dom"/>
</dbReference>
<comment type="caution">
    <text evidence="5">The sequence shown here is derived from an EMBL/GenBank/DDBJ whole genome shotgun (WGS) entry which is preliminary data.</text>
</comment>
<evidence type="ECO:0000259" key="3">
    <source>
        <dbReference type="PROSITE" id="PS50054"/>
    </source>
</evidence>
<feature type="domain" description="Tyrosine-protein phosphatase" evidence="3">
    <location>
        <begin position="12"/>
        <end position="153"/>
    </location>
</feature>
<evidence type="ECO:0000313" key="6">
    <source>
        <dbReference type="Proteomes" id="UP001054857"/>
    </source>
</evidence>
<evidence type="ECO:0000256" key="1">
    <source>
        <dbReference type="ARBA" id="ARBA00022801"/>
    </source>
</evidence>
<dbReference type="PROSITE" id="PS00383">
    <property type="entry name" value="TYR_PHOSPHATASE_1"/>
    <property type="match status" value="1"/>
</dbReference>
<proteinExistence type="predicted"/>
<dbReference type="PANTHER" id="PTHR46377">
    <property type="entry name" value="DUAL SPECIFICITY PROTEIN PHOSPHATASE 19"/>
    <property type="match status" value="1"/>
</dbReference>
<dbReference type="EMBL" id="BMAR01000041">
    <property type="protein sequence ID" value="GFR50818.1"/>
    <property type="molecule type" value="Genomic_DNA"/>
</dbReference>
<dbReference type="InterPro" id="IPR020422">
    <property type="entry name" value="TYR_PHOSPHATASE_DUAL_dom"/>
</dbReference>
<sequence>MAESNPFTALNNPQLIIPGLLISSFQFETIELELREQGVTHILQVGIELHPSHSGKFEYLQVPIQDVEGVDLVAQLPRMLRFIDEAIAKGGVVLVHCMMGISRSASTCIAYLMWKERLSFVQAAGRVYAARPFISPNPGFVLQLRLWERSGMDFDSWKPWSRQTFLELMEEWGGLQACLFTSVMKEGGVSLANISASPRGSCGFGAVVPSPPPPKRRPMPVKWTHRLCCIS</sequence>
<dbReference type="Proteomes" id="UP001054857">
    <property type="component" value="Unassembled WGS sequence"/>
</dbReference>
<dbReference type="GO" id="GO:0008579">
    <property type="term" value="F:JUN kinase phosphatase activity"/>
    <property type="evidence" value="ECO:0007669"/>
    <property type="project" value="TreeGrafter"/>
</dbReference>
<dbReference type="CDD" id="cd14498">
    <property type="entry name" value="DSP"/>
    <property type="match status" value="1"/>
</dbReference>
<dbReference type="PANTHER" id="PTHR46377:SF1">
    <property type="entry name" value="DUAL SPECIFICITY PROTEIN PHOSPHATASE 19"/>
    <property type="match status" value="1"/>
</dbReference>
<reference evidence="5 6" key="1">
    <citation type="journal article" date="2021" name="Sci. Rep.">
        <title>Genome sequencing of the multicellular alga Astrephomene provides insights into convergent evolution of germ-soma differentiation.</title>
        <authorList>
            <person name="Yamashita S."/>
            <person name="Yamamoto K."/>
            <person name="Matsuzaki R."/>
            <person name="Suzuki S."/>
            <person name="Yamaguchi H."/>
            <person name="Hirooka S."/>
            <person name="Minakuchi Y."/>
            <person name="Miyagishima S."/>
            <person name="Kawachi M."/>
            <person name="Toyoda A."/>
            <person name="Nozaki H."/>
        </authorList>
    </citation>
    <scope>NUCLEOTIDE SEQUENCE [LARGE SCALE GENOMIC DNA]</scope>
    <source>
        <strain evidence="5 6">NIES-4017</strain>
    </source>
</reference>
<keyword evidence="6" id="KW-1185">Reference proteome</keyword>
<dbReference type="SMART" id="SM00195">
    <property type="entry name" value="DSPc"/>
    <property type="match status" value="1"/>
</dbReference>
<name>A0AAD3DZQ8_9CHLO</name>
<feature type="domain" description="Tyrosine specific protein phosphatases" evidence="4">
    <location>
        <begin position="74"/>
        <end position="132"/>
    </location>
</feature>
<dbReference type="InterPro" id="IPR029021">
    <property type="entry name" value="Prot-tyrosine_phosphatase-like"/>
</dbReference>
<dbReference type="PROSITE" id="PS50056">
    <property type="entry name" value="TYR_PHOSPHATASE_2"/>
    <property type="match status" value="1"/>
</dbReference>
<dbReference type="SUPFAM" id="SSF52799">
    <property type="entry name" value="(Phosphotyrosine protein) phosphatases II"/>
    <property type="match status" value="1"/>
</dbReference>
<evidence type="ECO:0000256" key="2">
    <source>
        <dbReference type="ARBA" id="ARBA00022912"/>
    </source>
</evidence>
<dbReference type="InterPro" id="IPR000387">
    <property type="entry name" value="Tyr_Pase_dom"/>
</dbReference>
<accession>A0AAD3DZQ8</accession>
<dbReference type="Gene3D" id="3.90.190.10">
    <property type="entry name" value="Protein tyrosine phosphatase superfamily"/>
    <property type="match status" value="1"/>
</dbReference>
<evidence type="ECO:0000259" key="4">
    <source>
        <dbReference type="PROSITE" id="PS50056"/>
    </source>
</evidence>
<keyword evidence="1" id="KW-0378">Hydrolase</keyword>
<evidence type="ECO:0008006" key="7">
    <source>
        <dbReference type="Google" id="ProtNLM"/>
    </source>
</evidence>
<keyword evidence="2" id="KW-0904">Protein phosphatase</keyword>
<dbReference type="AlphaFoldDB" id="A0AAD3DZQ8"/>
<dbReference type="PROSITE" id="PS50054">
    <property type="entry name" value="TYR_PHOSPHATASE_DUAL"/>
    <property type="match status" value="1"/>
</dbReference>
<organism evidence="5 6">
    <name type="scientific">Astrephomene gubernaculifera</name>
    <dbReference type="NCBI Taxonomy" id="47775"/>
    <lineage>
        <taxon>Eukaryota</taxon>
        <taxon>Viridiplantae</taxon>
        <taxon>Chlorophyta</taxon>
        <taxon>core chlorophytes</taxon>
        <taxon>Chlorophyceae</taxon>
        <taxon>CS clade</taxon>
        <taxon>Chlamydomonadales</taxon>
        <taxon>Astrephomenaceae</taxon>
        <taxon>Astrephomene</taxon>
    </lineage>
</organism>
<dbReference type="Pfam" id="PF00782">
    <property type="entry name" value="DSPc"/>
    <property type="match status" value="1"/>
</dbReference>
<dbReference type="InterPro" id="IPR016130">
    <property type="entry name" value="Tyr_Pase_AS"/>
</dbReference>